<dbReference type="InterPro" id="IPR000700">
    <property type="entry name" value="PAS-assoc_C"/>
</dbReference>
<dbReference type="PROSITE" id="PS50113">
    <property type="entry name" value="PAC"/>
    <property type="match status" value="1"/>
</dbReference>
<feature type="modified residue" description="4-aspartylphosphate" evidence="2">
    <location>
        <position position="344"/>
    </location>
</feature>
<keyword evidence="5" id="KW-0808">Transferase</keyword>
<dbReference type="EMBL" id="CAKLCM010000002">
    <property type="protein sequence ID" value="CAH0526076.1"/>
    <property type="molecule type" value="Genomic_DNA"/>
</dbReference>
<dbReference type="Pfam" id="PF00072">
    <property type="entry name" value="Response_reg"/>
    <property type="match status" value="1"/>
</dbReference>
<keyword evidence="5" id="KW-0418">Kinase</keyword>
<dbReference type="InterPro" id="IPR000014">
    <property type="entry name" value="PAS"/>
</dbReference>
<dbReference type="EC" id="2.7.13.3" evidence="5"/>
<reference evidence="5" key="1">
    <citation type="submission" date="2021-12" db="EMBL/GenBank/DDBJ databases">
        <authorList>
            <person name="Rodrigo-Torres L."/>
            <person name="Arahal R. D."/>
            <person name="Lucena T."/>
        </authorList>
    </citation>
    <scope>NUCLEOTIDE SEQUENCE</scope>
    <source>
        <strain evidence="5">CECT 8226</strain>
    </source>
</reference>
<sequence>MKAAKPIDCEIINYHKDGSEYWIDISISPVFENGELVKFIAVERDITQRKQLEIKLQTDRNLALSESEQSENLFYLLNYFVVQQNKLALKGMSEKEDTRNSREHLELLESVRHHVAFMASHDKNQMLSTPIALQSLSQSLSQDFAKFATKMEFAYSGSIDDSVESLLVAGNAETLFRFAFHLAMLIALTHRPDAMTLQVKASVKQDKVQLQLEFIVEDHGQLLELIQKLVTSDYDSSSRLMAALEYAHRKAVTSINESHGQVTSGLSGNNSRFSLSQTVDLVEDNKRQGSAGYKILIAEDNKVNTIVLTKLLQTLGYDTVDTAVNGKQAVDMAKDNRYDLILMDNHMPEMTGLEATQKLKQQHAIDAPIIACTADTSEQATQDFLDFGAQSVIYKPLKKALLSREIDAAKSGARAELAS</sequence>
<dbReference type="SMART" id="SM00086">
    <property type="entry name" value="PAC"/>
    <property type="match status" value="1"/>
</dbReference>
<evidence type="ECO:0000256" key="2">
    <source>
        <dbReference type="PROSITE-ProRule" id="PRU00169"/>
    </source>
</evidence>
<dbReference type="SUPFAM" id="SSF52172">
    <property type="entry name" value="CheY-like"/>
    <property type="match status" value="1"/>
</dbReference>
<keyword evidence="6" id="KW-1185">Reference proteome</keyword>
<organism evidence="5 6">
    <name type="scientific">Vibrio hippocampi</name>
    <dbReference type="NCBI Taxonomy" id="654686"/>
    <lineage>
        <taxon>Bacteria</taxon>
        <taxon>Pseudomonadati</taxon>
        <taxon>Pseudomonadota</taxon>
        <taxon>Gammaproteobacteria</taxon>
        <taxon>Vibrionales</taxon>
        <taxon>Vibrionaceae</taxon>
        <taxon>Vibrio</taxon>
    </lineage>
</organism>
<dbReference type="GO" id="GO:0004673">
    <property type="term" value="F:protein histidine kinase activity"/>
    <property type="evidence" value="ECO:0007669"/>
    <property type="project" value="UniProtKB-EC"/>
</dbReference>
<dbReference type="InterPro" id="IPR050956">
    <property type="entry name" value="2C_system_His_kinase"/>
</dbReference>
<dbReference type="PANTHER" id="PTHR43719">
    <property type="entry name" value="TWO-COMPONENT HISTIDINE KINASE"/>
    <property type="match status" value="1"/>
</dbReference>
<protein>
    <submittedName>
        <fullName evidence="5">Sensor histidine kinase RcsC</fullName>
        <ecNumber evidence="5">2.7.13.3</ecNumber>
    </submittedName>
</protein>
<evidence type="ECO:0000256" key="1">
    <source>
        <dbReference type="ARBA" id="ARBA00022553"/>
    </source>
</evidence>
<dbReference type="RefSeq" id="WP_253073293.1">
    <property type="nucleotide sequence ID" value="NZ_CAKLCM010000002.1"/>
</dbReference>
<evidence type="ECO:0000259" key="4">
    <source>
        <dbReference type="PROSITE" id="PS50113"/>
    </source>
</evidence>
<dbReference type="InterPro" id="IPR011006">
    <property type="entry name" value="CheY-like_superfamily"/>
</dbReference>
<dbReference type="Proteomes" id="UP000838160">
    <property type="component" value="Unassembled WGS sequence"/>
</dbReference>
<dbReference type="InterPro" id="IPR001610">
    <property type="entry name" value="PAC"/>
</dbReference>
<dbReference type="PANTHER" id="PTHR43719:SF28">
    <property type="entry name" value="PEROXIDE STRESS-ACTIVATED HISTIDINE KINASE MAK1-RELATED"/>
    <property type="match status" value="1"/>
</dbReference>
<dbReference type="PROSITE" id="PS50110">
    <property type="entry name" value="RESPONSE_REGULATORY"/>
    <property type="match status" value="1"/>
</dbReference>
<evidence type="ECO:0000259" key="3">
    <source>
        <dbReference type="PROSITE" id="PS50110"/>
    </source>
</evidence>
<dbReference type="Gene3D" id="3.30.450.20">
    <property type="entry name" value="PAS domain"/>
    <property type="match status" value="1"/>
</dbReference>
<dbReference type="SMART" id="SM00448">
    <property type="entry name" value="REC"/>
    <property type="match status" value="1"/>
</dbReference>
<gene>
    <name evidence="5" type="primary">rcsC_5</name>
    <name evidence="5" type="ORF">VHP8226_01563</name>
</gene>
<name>A0ABN8DI31_9VIBR</name>
<feature type="domain" description="PAC" evidence="4">
    <location>
        <begin position="5"/>
        <end position="58"/>
    </location>
</feature>
<dbReference type="InterPro" id="IPR035965">
    <property type="entry name" value="PAS-like_dom_sf"/>
</dbReference>
<dbReference type="NCBIfam" id="TIGR00229">
    <property type="entry name" value="sensory_box"/>
    <property type="match status" value="1"/>
</dbReference>
<dbReference type="SUPFAM" id="SSF55785">
    <property type="entry name" value="PYP-like sensor domain (PAS domain)"/>
    <property type="match status" value="1"/>
</dbReference>
<accession>A0ABN8DI31</accession>
<dbReference type="Pfam" id="PF13426">
    <property type="entry name" value="PAS_9"/>
    <property type="match status" value="1"/>
</dbReference>
<feature type="domain" description="Response regulatory" evidence="3">
    <location>
        <begin position="294"/>
        <end position="410"/>
    </location>
</feature>
<dbReference type="Gene3D" id="3.40.50.2300">
    <property type="match status" value="1"/>
</dbReference>
<proteinExistence type="predicted"/>
<dbReference type="CDD" id="cd17546">
    <property type="entry name" value="REC_hyHK_CKI1_RcsC-like"/>
    <property type="match status" value="1"/>
</dbReference>
<evidence type="ECO:0000313" key="6">
    <source>
        <dbReference type="Proteomes" id="UP000838160"/>
    </source>
</evidence>
<evidence type="ECO:0000313" key="5">
    <source>
        <dbReference type="EMBL" id="CAH0526076.1"/>
    </source>
</evidence>
<comment type="caution">
    <text evidence="5">The sequence shown here is derived from an EMBL/GenBank/DDBJ whole genome shotgun (WGS) entry which is preliminary data.</text>
</comment>
<keyword evidence="1 2" id="KW-0597">Phosphoprotein</keyword>
<dbReference type="InterPro" id="IPR001789">
    <property type="entry name" value="Sig_transdc_resp-reg_receiver"/>
</dbReference>